<keyword evidence="3" id="KW-0597">Phosphoprotein</keyword>
<dbReference type="SUPFAM" id="SSF55874">
    <property type="entry name" value="ATPase domain of HSP90 chaperone/DNA topoisomerase II/histidine kinase"/>
    <property type="match status" value="1"/>
</dbReference>
<dbReference type="CDD" id="cd00130">
    <property type="entry name" value="PAS"/>
    <property type="match status" value="1"/>
</dbReference>
<dbReference type="PANTHER" id="PTHR43065">
    <property type="entry name" value="SENSOR HISTIDINE KINASE"/>
    <property type="match status" value="1"/>
</dbReference>
<dbReference type="InterPro" id="IPR036097">
    <property type="entry name" value="HisK_dim/P_sf"/>
</dbReference>
<dbReference type="EMBL" id="BAABLX010000079">
    <property type="protein sequence ID" value="GAA4960238.1"/>
    <property type="molecule type" value="Genomic_DNA"/>
</dbReference>
<dbReference type="GO" id="GO:0005524">
    <property type="term" value="F:ATP binding"/>
    <property type="evidence" value="ECO:0007669"/>
    <property type="project" value="UniProtKB-KW"/>
</dbReference>
<evidence type="ECO:0000259" key="5">
    <source>
        <dbReference type="PROSITE" id="PS50112"/>
    </source>
</evidence>
<dbReference type="InterPro" id="IPR035965">
    <property type="entry name" value="PAS-like_dom_sf"/>
</dbReference>
<dbReference type="PROSITE" id="PS50112">
    <property type="entry name" value="PAS"/>
    <property type="match status" value="1"/>
</dbReference>
<dbReference type="InterPro" id="IPR000014">
    <property type="entry name" value="PAS"/>
</dbReference>
<reference evidence="8" key="1">
    <citation type="journal article" date="2019" name="Int. J. Syst. Evol. Microbiol.">
        <title>The Global Catalogue of Microorganisms (GCM) 10K type strain sequencing project: providing services to taxonomists for standard genome sequencing and annotation.</title>
        <authorList>
            <consortium name="The Broad Institute Genomics Platform"/>
            <consortium name="The Broad Institute Genome Sequencing Center for Infectious Disease"/>
            <person name="Wu L."/>
            <person name="Ma J."/>
        </authorList>
    </citation>
    <scope>NUCLEOTIDE SEQUENCE [LARGE SCALE GENOMIC DNA]</scope>
    <source>
        <strain evidence="8">JCM 19134</strain>
    </source>
</reference>
<dbReference type="Gene3D" id="3.30.565.10">
    <property type="entry name" value="Histidine kinase-like ATPase, C-terminal domain"/>
    <property type="match status" value="1"/>
</dbReference>
<dbReference type="NCBIfam" id="TIGR00229">
    <property type="entry name" value="sensory_box"/>
    <property type="match status" value="1"/>
</dbReference>
<evidence type="ECO:0000313" key="8">
    <source>
        <dbReference type="Proteomes" id="UP001409585"/>
    </source>
</evidence>
<dbReference type="Gene3D" id="3.30.450.20">
    <property type="entry name" value="PAS domain"/>
    <property type="match status" value="1"/>
</dbReference>
<proteinExistence type="predicted"/>
<protein>
    <recommendedName>
        <fullName evidence="2">histidine kinase</fullName>
        <ecNumber evidence="2">2.7.13.3</ecNumber>
    </recommendedName>
</protein>
<dbReference type="Gene3D" id="1.10.287.130">
    <property type="match status" value="1"/>
</dbReference>
<evidence type="ECO:0000259" key="4">
    <source>
        <dbReference type="PROSITE" id="PS50109"/>
    </source>
</evidence>
<dbReference type="PANTHER" id="PTHR43065:SF42">
    <property type="entry name" value="TWO-COMPONENT SENSOR PPRA"/>
    <property type="match status" value="1"/>
</dbReference>
<dbReference type="Pfam" id="PF02518">
    <property type="entry name" value="HATPase_c"/>
    <property type="match status" value="1"/>
</dbReference>
<dbReference type="SMART" id="SM00387">
    <property type="entry name" value="HATPase_c"/>
    <property type="match status" value="1"/>
</dbReference>
<comment type="catalytic activity">
    <reaction evidence="1">
        <text>ATP + protein L-histidine = ADP + protein N-phospho-L-histidine.</text>
        <dbReference type="EC" id="2.7.13.3"/>
    </reaction>
</comment>
<organism evidence="7 8">
    <name type="scientific">Halioxenophilus aromaticivorans</name>
    <dbReference type="NCBI Taxonomy" id="1306992"/>
    <lineage>
        <taxon>Bacteria</taxon>
        <taxon>Pseudomonadati</taxon>
        <taxon>Pseudomonadota</taxon>
        <taxon>Gammaproteobacteria</taxon>
        <taxon>Alteromonadales</taxon>
        <taxon>Alteromonadaceae</taxon>
        <taxon>Halioxenophilus</taxon>
    </lineage>
</organism>
<evidence type="ECO:0000256" key="3">
    <source>
        <dbReference type="ARBA" id="ARBA00022553"/>
    </source>
</evidence>
<feature type="domain" description="PAC" evidence="6">
    <location>
        <begin position="135"/>
        <end position="187"/>
    </location>
</feature>
<evidence type="ECO:0000256" key="1">
    <source>
        <dbReference type="ARBA" id="ARBA00000085"/>
    </source>
</evidence>
<dbReference type="CDD" id="cd00082">
    <property type="entry name" value="HisKA"/>
    <property type="match status" value="1"/>
</dbReference>
<sequence>MSERSASGKNQLIIGSEQLSPSQYGDNTETAWVEVIHKMESVYADLVQHQVELEDKNSELEQAQQFISSVLSAMTDVLLACDTAGNIEQVNSALVALTGKPEQAFLNQPLSSVFSAECAEQVARFAQALQRELVIDIEVSVRCADNSTTPLALNCSPRYDHDGGVVGMVLIGRPVGELRRAYDQLKQTQQQLVHSEKMASLGRLVAGVAHELNNPISFVFGNMHALKRYSDRVTRYLERVNELAIGPELAAIQQELKIDRILNDMGPLIDGTLEGAERVSEIVQDLRRYSGGQREAVESTDLTSVVYKAVEWVIRASRVQPAVDYNLPTQFELDTRKGQVHQILVNLFQNALDAMEGQANPKLTIVHEIIDTTFVLHVIDNGPGIANNDLPHIFEPFFTSKPVGQGTGLGLYISYGLAQDLGGDLSAHNDEGTSGACFTLTLPIHQDGNIHDDR</sequence>
<evidence type="ECO:0000313" key="7">
    <source>
        <dbReference type="EMBL" id="GAA4960238.1"/>
    </source>
</evidence>
<dbReference type="EC" id="2.7.13.3" evidence="2"/>
<feature type="domain" description="PAS" evidence="5">
    <location>
        <begin position="63"/>
        <end position="136"/>
    </location>
</feature>
<evidence type="ECO:0000259" key="6">
    <source>
        <dbReference type="PROSITE" id="PS50113"/>
    </source>
</evidence>
<dbReference type="SMART" id="SM00091">
    <property type="entry name" value="PAS"/>
    <property type="match status" value="1"/>
</dbReference>
<dbReference type="InterPro" id="IPR005467">
    <property type="entry name" value="His_kinase_dom"/>
</dbReference>
<dbReference type="PRINTS" id="PR00344">
    <property type="entry name" value="BCTRLSENSOR"/>
</dbReference>
<dbReference type="PROSITE" id="PS50113">
    <property type="entry name" value="PAC"/>
    <property type="match status" value="1"/>
</dbReference>
<dbReference type="InterPro" id="IPR003661">
    <property type="entry name" value="HisK_dim/P_dom"/>
</dbReference>
<accession>A0AAV3U9K7</accession>
<keyword evidence="7" id="KW-0067">ATP-binding</keyword>
<keyword evidence="8" id="KW-1185">Reference proteome</keyword>
<gene>
    <name evidence="7" type="ORF">GCM10025791_46860</name>
</gene>
<dbReference type="InterPro" id="IPR013656">
    <property type="entry name" value="PAS_4"/>
</dbReference>
<dbReference type="SMART" id="SM00388">
    <property type="entry name" value="HisKA"/>
    <property type="match status" value="1"/>
</dbReference>
<dbReference type="SUPFAM" id="SSF55785">
    <property type="entry name" value="PYP-like sensor domain (PAS domain)"/>
    <property type="match status" value="1"/>
</dbReference>
<dbReference type="Pfam" id="PF08448">
    <property type="entry name" value="PAS_4"/>
    <property type="match status" value="1"/>
</dbReference>
<dbReference type="GO" id="GO:0000155">
    <property type="term" value="F:phosphorelay sensor kinase activity"/>
    <property type="evidence" value="ECO:0007669"/>
    <property type="project" value="InterPro"/>
</dbReference>
<keyword evidence="7" id="KW-0547">Nucleotide-binding</keyword>
<evidence type="ECO:0000256" key="2">
    <source>
        <dbReference type="ARBA" id="ARBA00012438"/>
    </source>
</evidence>
<dbReference type="Proteomes" id="UP001409585">
    <property type="component" value="Unassembled WGS sequence"/>
</dbReference>
<comment type="caution">
    <text evidence="7">The sequence shown here is derived from an EMBL/GenBank/DDBJ whole genome shotgun (WGS) entry which is preliminary data.</text>
</comment>
<dbReference type="PROSITE" id="PS50109">
    <property type="entry name" value="HIS_KIN"/>
    <property type="match status" value="1"/>
</dbReference>
<name>A0AAV3U9K7_9ALTE</name>
<dbReference type="InterPro" id="IPR000700">
    <property type="entry name" value="PAS-assoc_C"/>
</dbReference>
<feature type="domain" description="Histidine kinase" evidence="4">
    <location>
        <begin position="207"/>
        <end position="446"/>
    </location>
</feature>
<dbReference type="SUPFAM" id="SSF47384">
    <property type="entry name" value="Homodimeric domain of signal transducing histidine kinase"/>
    <property type="match status" value="1"/>
</dbReference>
<dbReference type="InterPro" id="IPR036890">
    <property type="entry name" value="HATPase_C_sf"/>
</dbReference>
<dbReference type="AlphaFoldDB" id="A0AAV3U9K7"/>
<dbReference type="InterPro" id="IPR004358">
    <property type="entry name" value="Sig_transdc_His_kin-like_C"/>
</dbReference>
<dbReference type="RefSeq" id="WP_345427823.1">
    <property type="nucleotide sequence ID" value="NZ_AP031496.1"/>
</dbReference>
<dbReference type="InterPro" id="IPR003594">
    <property type="entry name" value="HATPase_dom"/>
</dbReference>